<feature type="domain" description="Chaperone DnaJ C-terminal" evidence="1">
    <location>
        <begin position="129"/>
        <end position="174"/>
    </location>
</feature>
<dbReference type="AlphaFoldDB" id="A0AAV6X789"/>
<dbReference type="Proteomes" id="UP000826271">
    <property type="component" value="Unassembled WGS sequence"/>
</dbReference>
<dbReference type="InterPro" id="IPR008971">
    <property type="entry name" value="HSP40/DnaJ_pept-bd"/>
</dbReference>
<dbReference type="InterPro" id="IPR002939">
    <property type="entry name" value="DnaJ_C"/>
</dbReference>
<dbReference type="GO" id="GO:0051082">
    <property type="term" value="F:unfolded protein binding"/>
    <property type="evidence" value="ECO:0007669"/>
    <property type="project" value="InterPro"/>
</dbReference>
<organism evidence="2 3">
    <name type="scientific">Buddleja alternifolia</name>
    <dbReference type="NCBI Taxonomy" id="168488"/>
    <lineage>
        <taxon>Eukaryota</taxon>
        <taxon>Viridiplantae</taxon>
        <taxon>Streptophyta</taxon>
        <taxon>Embryophyta</taxon>
        <taxon>Tracheophyta</taxon>
        <taxon>Spermatophyta</taxon>
        <taxon>Magnoliopsida</taxon>
        <taxon>eudicotyledons</taxon>
        <taxon>Gunneridae</taxon>
        <taxon>Pentapetalae</taxon>
        <taxon>asterids</taxon>
        <taxon>lamiids</taxon>
        <taxon>Lamiales</taxon>
        <taxon>Scrophulariaceae</taxon>
        <taxon>Buddlejeae</taxon>
        <taxon>Buddleja</taxon>
    </lineage>
</organism>
<evidence type="ECO:0000259" key="1">
    <source>
        <dbReference type="Pfam" id="PF01556"/>
    </source>
</evidence>
<protein>
    <recommendedName>
        <fullName evidence="1">Chaperone DnaJ C-terminal domain-containing protein</fullName>
    </recommendedName>
</protein>
<keyword evidence="3" id="KW-1185">Reference proteome</keyword>
<dbReference type="EMBL" id="WHWC01000008">
    <property type="protein sequence ID" value="KAG8377390.1"/>
    <property type="molecule type" value="Genomic_DNA"/>
</dbReference>
<evidence type="ECO:0000313" key="3">
    <source>
        <dbReference type="Proteomes" id="UP000826271"/>
    </source>
</evidence>
<dbReference type="PANTHER" id="PTHR43096:SF36">
    <property type="entry name" value="CHAPERONE PROTEIN DNAJ 1, MITOCHONDRIAL"/>
    <property type="match status" value="1"/>
</dbReference>
<dbReference type="GO" id="GO:0005737">
    <property type="term" value="C:cytoplasm"/>
    <property type="evidence" value="ECO:0007669"/>
    <property type="project" value="TreeGrafter"/>
</dbReference>
<feature type="domain" description="Chaperone DnaJ C-terminal" evidence="1">
    <location>
        <begin position="16"/>
        <end position="63"/>
    </location>
</feature>
<sequence length="345" mass="37587">MVTIGQIILLEDFNLGIIVGEDSVFSRQGADIYVDSYISFTQAILGGNVEVPTLSGKMQLRQPTAAATPPLSSTLHSHLLSHLPPRCKSWPTLPLPLQLDCASEMTADGGIFRALFRVKEAAPVAADGGGTLTMAIPKGVQHGQLVPLRGKGMPKNDFFLDHGDQYVRFCINFPSVAFRRIRRRLNSVTFRGILGNLSLRKGLNELWELEDSLSLEGMEFSEVDPLSTLARASSSNALNCSFPFNFVAAAGLDACYVSNVTSLSTSFNASQLAPHTAPTLSPSSHLQAISVDILVTLPENLIWAASMARVESVFFWRFVSEKQRAILEEFEKEIIDKNNTSAEGS</sequence>
<dbReference type="Pfam" id="PF01556">
    <property type="entry name" value="DnaJ_C"/>
    <property type="match status" value="2"/>
</dbReference>
<dbReference type="SUPFAM" id="SSF49493">
    <property type="entry name" value="HSP40/DnaJ peptide-binding domain"/>
    <property type="match status" value="1"/>
</dbReference>
<dbReference type="PANTHER" id="PTHR43096">
    <property type="entry name" value="DNAJ HOMOLOG 1, MITOCHONDRIAL-RELATED"/>
    <property type="match status" value="1"/>
</dbReference>
<evidence type="ECO:0000313" key="2">
    <source>
        <dbReference type="EMBL" id="KAG8377390.1"/>
    </source>
</evidence>
<dbReference type="GO" id="GO:0042026">
    <property type="term" value="P:protein refolding"/>
    <property type="evidence" value="ECO:0007669"/>
    <property type="project" value="TreeGrafter"/>
</dbReference>
<dbReference type="Gene3D" id="2.60.260.20">
    <property type="entry name" value="Urease metallochaperone UreE, N-terminal domain"/>
    <property type="match status" value="2"/>
</dbReference>
<accession>A0AAV6X789</accession>
<comment type="caution">
    <text evidence="2">The sequence shown here is derived from an EMBL/GenBank/DDBJ whole genome shotgun (WGS) entry which is preliminary data.</text>
</comment>
<name>A0AAV6X789_9LAMI</name>
<proteinExistence type="predicted"/>
<gene>
    <name evidence="2" type="ORF">BUALT_Bualt08G0028000</name>
</gene>
<reference evidence="2" key="1">
    <citation type="submission" date="2019-10" db="EMBL/GenBank/DDBJ databases">
        <authorList>
            <person name="Zhang R."/>
            <person name="Pan Y."/>
            <person name="Wang J."/>
            <person name="Ma R."/>
            <person name="Yu S."/>
        </authorList>
    </citation>
    <scope>NUCLEOTIDE SEQUENCE</scope>
    <source>
        <strain evidence="2">LA-IB0</strain>
        <tissue evidence="2">Leaf</tissue>
    </source>
</reference>